<accession>A0ABY9JUI5</accession>
<sequence length="134" mass="15595">MLKATPPRSSASFFPYFLNTHLKERIFSNQSNRMRDEDLLPLLEESFANLDYSFNDGESNRACQNRAIMVLKELLNNYEGKKIAIGTHGAVMTLMMAYYDSKYNLDFLRSLSKPDLYKMEFSGQKLLCVERLWS</sequence>
<organism evidence="1 2">
    <name type="scientific">Bacillus carboniphilus</name>
    <dbReference type="NCBI Taxonomy" id="86663"/>
    <lineage>
        <taxon>Bacteria</taxon>
        <taxon>Bacillati</taxon>
        <taxon>Bacillota</taxon>
        <taxon>Bacilli</taxon>
        <taxon>Bacillales</taxon>
        <taxon>Bacillaceae</taxon>
        <taxon>Bacillus</taxon>
    </lineage>
</organism>
<evidence type="ECO:0000313" key="1">
    <source>
        <dbReference type="EMBL" id="WLR42090.1"/>
    </source>
</evidence>
<dbReference type="Pfam" id="PF00300">
    <property type="entry name" value="His_Phos_1"/>
    <property type="match status" value="1"/>
</dbReference>
<dbReference type="Proteomes" id="UP001197974">
    <property type="component" value="Chromosome"/>
</dbReference>
<gene>
    <name evidence="1" type="ORF">LC087_15155</name>
</gene>
<proteinExistence type="predicted"/>
<protein>
    <submittedName>
        <fullName evidence="1">Histidine phosphatase family protein</fullName>
    </submittedName>
</protein>
<dbReference type="EMBL" id="CP129013">
    <property type="protein sequence ID" value="WLR42090.1"/>
    <property type="molecule type" value="Genomic_DNA"/>
</dbReference>
<dbReference type="InterPro" id="IPR013078">
    <property type="entry name" value="His_Pase_superF_clade-1"/>
</dbReference>
<dbReference type="SUPFAM" id="SSF53254">
    <property type="entry name" value="Phosphoglycerate mutase-like"/>
    <property type="match status" value="1"/>
</dbReference>
<evidence type="ECO:0000313" key="2">
    <source>
        <dbReference type="Proteomes" id="UP001197974"/>
    </source>
</evidence>
<keyword evidence="2" id="KW-1185">Reference proteome</keyword>
<name>A0ABY9JUI5_9BACI</name>
<dbReference type="Gene3D" id="3.40.50.1240">
    <property type="entry name" value="Phosphoglycerate mutase-like"/>
    <property type="match status" value="1"/>
</dbReference>
<reference evidence="1 2" key="1">
    <citation type="submission" date="2023-06" db="EMBL/GenBank/DDBJ databases">
        <title>Five Gram-positive bacteria isolated from mangrove sediments in Shenzhen, Guangdong, China.</title>
        <authorList>
            <person name="Yu S."/>
            <person name="Zheng W."/>
            <person name="Huang Y."/>
        </authorList>
    </citation>
    <scope>NUCLEOTIDE SEQUENCE [LARGE SCALE GENOMIC DNA]</scope>
    <source>
        <strain evidence="1 2">SaN35-3</strain>
    </source>
</reference>
<dbReference type="InterPro" id="IPR029033">
    <property type="entry name" value="His_PPase_superfam"/>
</dbReference>